<keyword evidence="2" id="KW-1185">Reference proteome</keyword>
<evidence type="ECO:0000313" key="1">
    <source>
        <dbReference type="EMBL" id="APV44190.1"/>
    </source>
</evidence>
<gene>
    <name evidence="1" type="ORF">Dform_00845</name>
</gene>
<accession>A0A1P8F6Y1</accession>
<dbReference type="STRING" id="1839801.Dform_00845"/>
<dbReference type="EMBL" id="CP018258">
    <property type="protein sequence ID" value="APV44190.1"/>
    <property type="molecule type" value="Genomic_DNA"/>
</dbReference>
<dbReference type="AlphaFoldDB" id="A0A1P8F6Y1"/>
<dbReference type="Proteomes" id="UP000185934">
    <property type="component" value="Chromosome"/>
</dbReference>
<sequence length="90" mass="9361">MVILNRALIETATGKVLNVCAIDPAKAWAAPAGTTLLSEFDSAGAEIGATWDGTKFTRAAVVVTDIRAEFAALGTVAAKIDFIANRLGLR</sequence>
<organism evidence="1 2">
    <name type="scientific">Dehalogenimonas formicexedens</name>
    <dbReference type="NCBI Taxonomy" id="1839801"/>
    <lineage>
        <taxon>Bacteria</taxon>
        <taxon>Bacillati</taxon>
        <taxon>Chloroflexota</taxon>
        <taxon>Dehalococcoidia</taxon>
        <taxon>Dehalococcoidales</taxon>
        <taxon>Dehalococcoidaceae</taxon>
        <taxon>Dehalogenimonas</taxon>
    </lineage>
</organism>
<dbReference type="KEGG" id="dfo:Dform_00845"/>
<dbReference type="RefSeq" id="WP_076003920.1">
    <property type="nucleotide sequence ID" value="NZ_CP018258.1"/>
</dbReference>
<protein>
    <submittedName>
        <fullName evidence="1">Uncharacterized protein</fullName>
    </submittedName>
</protein>
<evidence type="ECO:0000313" key="2">
    <source>
        <dbReference type="Proteomes" id="UP000185934"/>
    </source>
</evidence>
<proteinExistence type="predicted"/>
<reference evidence="2" key="1">
    <citation type="submission" date="2016-11" db="EMBL/GenBank/DDBJ databases">
        <title>Dehalogenimonas formicexedens sp. nov., a chlorinated alkane respiring bacterium isolated from contaminated groundwater.</title>
        <authorList>
            <person name="Key T.A."/>
            <person name="Bowman K.S."/>
            <person name="Lee I."/>
            <person name="Chun J."/>
            <person name="Albuquerque L."/>
            <person name="da Costa M.S."/>
            <person name="Rainey F.A."/>
            <person name="Moe W.M."/>
        </authorList>
    </citation>
    <scope>NUCLEOTIDE SEQUENCE [LARGE SCALE GENOMIC DNA]</scope>
    <source>
        <strain evidence="2">NSZ-14</strain>
    </source>
</reference>
<name>A0A1P8F6Y1_9CHLR</name>